<keyword evidence="3" id="KW-1185">Reference proteome</keyword>
<feature type="compositionally biased region" description="Basic residues" evidence="1">
    <location>
        <begin position="71"/>
        <end position="80"/>
    </location>
</feature>
<dbReference type="EMBL" id="CAICTM010000490">
    <property type="protein sequence ID" value="CAB9511573.1"/>
    <property type="molecule type" value="Genomic_DNA"/>
</dbReference>
<name>A0A9N8HIB9_9STRA</name>
<comment type="caution">
    <text evidence="2">The sequence shown here is derived from an EMBL/GenBank/DDBJ whole genome shotgun (WGS) entry which is preliminary data.</text>
</comment>
<feature type="compositionally biased region" description="Basic and acidic residues" evidence="1">
    <location>
        <begin position="96"/>
        <end position="112"/>
    </location>
</feature>
<sequence>MWPLESQSRITWQFMSGPTKIKLCKNAVAVVAEDIPRNSNHESNDSTRTTPASSSKSDGDGGDESTPAQIGRRRIVRAKRPVLDDAAAGEDGSDAAIHEDSNGLETREDGVVSDKSKLFAATQKQKDSLDADAS</sequence>
<gene>
    <name evidence="2" type="ORF">SEMRO_491_G153690.1</name>
</gene>
<feature type="region of interest" description="Disordered" evidence="1">
    <location>
        <begin position="34"/>
        <end position="112"/>
    </location>
</feature>
<dbReference type="Proteomes" id="UP001153069">
    <property type="component" value="Unassembled WGS sequence"/>
</dbReference>
<dbReference type="AlphaFoldDB" id="A0A9N8HIB9"/>
<organism evidence="2 3">
    <name type="scientific">Seminavis robusta</name>
    <dbReference type="NCBI Taxonomy" id="568900"/>
    <lineage>
        <taxon>Eukaryota</taxon>
        <taxon>Sar</taxon>
        <taxon>Stramenopiles</taxon>
        <taxon>Ochrophyta</taxon>
        <taxon>Bacillariophyta</taxon>
        <taxon>Bacillariophyceae</taxon>
        <taxon>Bacillariophycidae</taxon>
        <taxon>Naviculales</taxon>
        <taxon>Naviculaceae</taxon>
        <taxon>Seminavis</taxon>
    </lineage>
</organism>
<feature type="compositionally biased region" description="Basic and acidic residues" evidence="1">
    <location>
        <begin position="34"/>
        <end position="45"/>
    </location>
</feature>
<evidence type="ECO:0000313" key="3">
    <source>
        <dbReference type="Proteomes" id="UP001153069"/>
    </source>
</evidence>
<protein>
    <submittedName>
        <fullName evidence="2">Uncharacterized protein</fullName>
    </submittedName>
</protein>
<accession>A0A9N8HIB9</accession>
<reference evidence="2" key="1">
    <citation type="submission" date="2020-06" db="EMBL/GenBank/DDBJ databases">
        <authorList>
            <consortium name="Plant Systems Biology data submission"/>
        </authorList>
    </citation>
    <scope>NUCLEOTIDE SEQUENCE</scope>
    <source>
        <strain evidence="2">D6</strain>
    </source>
</reference>
<evidence type="ECO:0000256" key="1">
    <source>
        <dbReference type="SAM" id="MobiDB-lite"/>
    </source>
</evidence>
<evidence type="ECO:0000313" key="2">
    <source>
        <dbReference type="EMBL" id="CAB9511573.1"/>
    </source>
</evidence>
<proteinExistence type="predicted"/>